<keyword evidence="1" id="KW-0812">Transmembrane</keyword>
<dbReference type="EMBL" id="PFEQ01000009">
    <property type="protein sequence ID" value="PJE74182.1"/>
    <property type="molecule type" value="Genomic_DNA"/>
</dbReference>
<evidence type="ECO:0008006" key="4">
    <source>
        <dbReference type="Google" id="ProtNLM"/>
    </source>
</evidence>
<organism evidence="2 3">
    <name type="scientific">Candidatus Taylorbacteria bacterium CG10_big_fil_rev_8_21_14_0_10_41_48</name>
    <dbReference type="NCBI Taxonomy" id="1975024"/>
    <lineage>
        <taxon>Bacteria</taxon>
        <taxon>Candidatus Tayloriibacteriota</taxon>
    </lineage>
</organism>
<protein>
    <recommendedName>
        <fullName evidence="4">Type II secretion system protein GspI C-terminal domain-containing protein</fullName>
    </recommendedName>
</protein>
<accession>A0A2M8LC28</accession>
<proteinExistence type="predicted"/>
<reference evidence="3" key="1">
    <citation type="submission" date="2017-09" db="EMBL/GenBank/DDBJ databases">
        <title>Depth-based differentiation of microbial function through sediment-hosted aquifers and enrichment of novel symbionts in the deep terrestrial subsurface.</title>
        <authorList>
            <person name="Probst A.J."/>
            <person name="Ladd B."/>
            <person name="Jarett J.K."/>
            <person name="Geller-Mcgrath D.E."/>
            <person name="Sieber C.M.K."/>
            <person name="Emerson J.B."/>
            <person name="Anantharaman K."/>
            <person name="Thomas B.C."/>
            <person name="Malmstrom R."/>
            <person name="Stieglmeier M."/>
            <person name="Klingl A."/>
            <person name="Woyke T."/>
            <person name="Ryan C.M."/>
            <person name="Banfield J.F."/>
        </authorList>
    </citation>
    <scope>NUCLEOTIDE SEQUENCE [LARGE SCALE GENOMIC DNA]</scope>
</reference>
<sequence>MNIFKLHSNKRVARGFTLVEAMVAISILSLSITGPMIIAQKGIGSAIYARDQITAFYLAQEAVEYIRNVRDSNRINQASWLSYLPTCLAGGTCQIDARYTDYTNESAISACLSGTCPVLSFDTSQNFYGYGSGGSWESTRFTRDVQVTETQANKEAVISVTVSWNTNLFAPTRTFTIKEYIYNF</sequence>
<gene>
    <name evidence="2" type="ORF">COV01_01630</name>
</gene>
<dbReference type="Proteomes" id="UP000228700">
    <property type="component" value="Unassembled WGS sequence"/>
</dbReference>
<name>A0A2M8LC28_9BACT</name>
<dbReference type="NCBIfam" id="TIGR02532">
    <property type="entry name" value="IV_pilin_GFxxxE"/>
    <property type="match status" value="1"/>
</dbReference>
<keyword evidence="1" id="KW-0472">Membrane</keyword>
<dbReference type="InterPro" id="IPR012902">
    <property type="entry name" value="N_methyl_site"/>
</dbReference>
<dbReference type="Pfam" id="PF07963">
    <property type="entry name" value="N_methyl"/>
    <property type="match status" value="1"/>
</dbReference>
<evidence type="ECO:0000313" key="2">
    <source>
        <dbReference type="EMBL" id="PJE74182.1"/>
    </source>
</evidence>
<evidence type="ECO:0000313" key="3">
    <source>
        <dbReference type="Proteomes" id="UP000228700"/>
    </source>
</evidence>
<comment type="caution">
    <text evidence="2">The sequence shown here is derived from an EMBL/GenBank/DDBJ whole genome shotgun (WGS) entry which is preliminary data.</text>
</comment>
<feature type="transmembrane region" description="Helical" evidence="1">
    <location>
        <begin position="12"/>
        <end position="32"/>
    </location>
</feature>
<dbReference type="AlphaFoldDB" id="A0A2M8LC28"/>
<evidence type="ECO:0000256" key="1">
    <source>
        <dbReference type="SAM" id="Phobius"/>
    </source>
</evidence>
<keyword evidence="1" id="KW-1133">Transmembrane helix</keyword>